<dbReference type="Proteomes" id="UP000092382">
    <property type="component" value="Unassembled WGS sequence"/>
</dbReference>
<dbReference type="InterPro" id="IPR029044">
    <property type="entry name" value="Nucleotide-diphossugar_trans"/>
</dbReference>
<keyword evidence="2" id="KW-1003">Cell membrane</keyword>
<dbReference type="EMBL" id="LJOY01000012">
    <property type="protein sequence ID" value="OBQ26348.1"/>
    <property type="molecule type" value="Genomic_DNA"/>
</dbReference>
<dbReference type="InterPro" id="IPR001173">
    <property type="entry name" value="Glyco_trans_2-like"/>
</dbReference>
<keyword evidence="3" id="KW-0328">Glycosyltransferase</keyword>
<organism evidence="11 12">
    <name type="scientific">Aphanizomenon flos-aquae LD13</name>
    <dbReference type="NCBI Taxonomy" id="1710894"/>
    <lineage>
        <taxon>Bacteria</taxon>
        <taxon>Bacillati</taxon>
        <taxon>Cyanobacteriota</taxon>
        <taxon>Cyanophyceae</taxon>
        <taxon>Nostocales</taxon>
        <taxon>Aphanizomenonaceae</taxon>
        <taxon>Aphanizomenon</taxon>
    </lineage>
</organism>
<evidence type="ECO:0000256" key="1">
    <source>
        <dbReference type="ARBA" id="ARBA00004236"/>
    </source>
</evidence>
<dbReference type="Gene3D" id="3.90.550.10">
    <property type="entry name" value="Spore Coat Polysaccharide Biosynthesis Protein SpsA, Chain A"/>
    <property type="match status" value="1"/>
</dbReference>
<evidence type="ECO:0000313" key="12">
    <source>
        <dbReference type="Proteomes" id="UP000092382"/>
    </source>
</evidence>
<evidence type="ECO:0000256" key="5">
    <source>
        <dbReference type="ARBA" id="ARBA00023136"/>
    </source>
</evidence>
<dbReference type="CDD" id="cd02522">
    <property type="entry name" value="GT_2_like_a"/>
    <property type="match status" value="1"/>
</dbReference>
<dbReference type="GO" id="GO:0005886">
    <property type="term" value="C:plasma membrane"/>
    <property type="evidence" value="ECO:0007669"/>
    <property type="project" value="UniProtKB-SubCell"/>
</dbReference>
<evidence type="ECO:0000256" key="3">
    <source>
        <dbReference type="ARBA" id="ARBA00022676"/>
    </source>
</evidence>
<evidence type="ECO:0000256" key="6">
    <source>
        <dbReference type="ARBA" id="ARBA00037281"/>
    </source>
</evidence>
<reference evidence="11 12" key="1">
    <citation type="submission" date="2015-09" db="EMBL/GenBank/DDBJ databases">
        <title>Whole genome shotgun sequence assembly of Aphanizomenon flos-aquae UKL13.</title>
        <authorList>
            <person name="Driscoll C."/>
        </authorList>
    </citation>
    <scope>NUCLEOTIDE SEQUENCE [LARGE SCALE GENOMIC DNA]</scope>
    <source>
        <strain evidence="11">MDT13</strain>
    </source>
</reference>
<dbReference type="GO" id="GO:0016757">
    <property type="term" value="F:glycosyltransferase activity"/>
    <property type="evidence" value="ECO:0007669"/>
    <property type="project" value="UniProtKB-KW"/>
</dbReference>
<proteinExistence type="inferred from homology"/>
<dbReference type="PANTHER" id="PTHR43646">
    <property type="entry name" value="GLYCOSYLTRANSFERASE"/>
    <property type="match status" value="1"/>
</dbReference>
<dbReference type="PANTHER" id="PTHR43646:SF2">
    <property type="entry name" value="GLYCOSYLTRANSFERASE 2-LIKE DOMAIN-CONTAINING PROTEIN"/>
    <property type="match status" value="1"/>
</dbReference>
<dbReference type="NCBIfam" id="TIGR04283">
    <property type="entry name" value="glyco_like_mftF"/>
    <property type="match status" value="1"/>
</dbReference>
<comment type="pathway">
    <text evidence="7">Carotenoid biosynthesis; staphyloxanthin biosynthesis; staphyloxanthin from farnesyl diphosphate: step 4/5.</text>
</comment>
<dbReference type="SUPFAM" id="SSF53448">
    <property type="entry name" value="Nucleotide-diphospho-sugar transferases"/>
    <property type="match status" value="1"/>
</dbReference>
<evidence type="ECO:0000256" key="2">
    <source>
        <dbReference type="ARBA" id="ARBA00022475"/>
    </source>
</evidence>
<dbReference type="PATRIC" id="fig|1710894.3.peg.2064"/>
<gene>
    <name evidence="11" type="ORF">AN481_05235</name>
</gene>
<protein>
    <recommendedName>
        <fullName evidence="9">4,4'-diaponeurosporenoate glycosyltransferase</fullName>
    </recommendedName>
</protein>
<evidence type="ECO:0000256" key="4">
    <source>
        <dbReference type="ARBA" id="ARBA00022679"/>
    </source>
</evidence>
<accession>A0A1B7VZM9</accession>
<evidence type="ECO:0000256" key="9">
    <source>
        <dbReference type="ARBA" id="ARBA00040345"/>
    </source>
</evidence>
<comment type="similarity">
    <text evidence="8">Belongs to the glycosyltransferase 2 family. CrtQ subfamily.</text>
</comment>
<comment type="caution">
    <text evidence="11">The sequence shown here is derived from an EMBL/GenBank/DDBJ whole genome shotgun (WGS) entry which is preliminary data.</text>
</comment>
<dbReference type="Pfam" id="PF00535">
    <property type="entry name" value="Glycos_transf_2"/>
    <property type="match status" value="1"/>
</dbReference>
<sequence>MTKIINQNFNRDLISIIIPTLNEADNIQEAIISSQIGSHIEIIIVDGGSQDQTLLIAKSLNVQAIISSPGRAHQMNAGAMAASGEILLFLHADTRLPTNFDQMIRTTLAKPGIVAGAFTLQINSPHWGLRLVEFGVKWRCNLWQMPYGDQGIFITKDVFQQVGNFPQIPIMEDFELMRKLKTLGKIYLLPTPVITSPRRWLKKGILQTTLGNQIIIIAYLLGISPNQIRNWYSSPKL</sequence>
<evidence type="ECO:0000256" key="8">
    <source>
        <dbReference type="ARBA" id="ARBA00038120"/>
    </source>
</evidence>
<dbReference type="InterPro" id="IPR026461">
    <property type="entry name" value="Trfase_2_rSAM/seldom_assoc"/>
</dbReference>
<dbReference type="AlphaFoldDB" id="A0A1B7VZM9"/>
<evidence type="ECO:0000313" key="11">
    <source>
        <dbReference type="EMBL" id="OBQ26348.1"/>
    </source>
</evidence>
<dbReference type="STRING" id="1803587.GCA_001593825_02081"/>
<evidence type="ECO:0000256" key="7">
    <source>
        <dbReference type="ARBA" id="ARBA00037904"/>
    </source>
</evidence>
<comment type="function">
    <text evidence="6">Catalyzes the glycosylation of 4,4'-diaponeurosporenoate, i.e. the esterification of glucose at the C1'' position with the carboxyl group of 4,4'-diaponeurosporenic acid, to form glycosyl-4,4'-diaponeurosporenoate. This is a step in the biosynthesis of staphyloxanthin, an orange pigment present in most staphylococci strains.</text>
</comment>
<keyword evidence="5" id="KW-0472">Membrane</keyword>
<evidence type="ECO:0000259" key="10">
    <source>
        <dbReference type="Pfam" id="PF00535"/>
    </source>
</evidence>
<feature type="domain" description="Glycosyltransferase 2-like" evidence="10">
    <location>
        <begin position="15"/>
        <end position="118"/>
    </location>
</feature>
<name>A0A1B7VZM9_APHFL</name>
<comment type="subcellular location">
    <subcellularLocation>
        <location evidence="1">Cell membrane</location>
    </subcellularLocation>
</comment>
<keyword evidence="4 11" id="KW-0808">Transferase</keyword>